<organism evidence="2 3">
    <name type="scientific">Spirosoma pollinicola</name>
    <dbReference type="NCBI Taxonomy" id="2057025"/>
    <lineage>
        <taxon>Bacteria</taxon>
        <taxon>Pseudomonadati</taxon>
        <taxon>Bacteroidota</taxon>
        <taxon>Cytophagia</taxon>
        <taxon>Cytophagales</taxon>
        <taxon>Cytophagaceae</taxon>
        <taxon>Spirosoma</taxon>
    </lineage>
</organism>
<dbReference type="RefSeq" id="WP_100990281.1">
    <property type="nucleotide sequence ID" value="NZ_CP025096.1"/>
</dbReference>
<keyword evidence="1" id="KW-0472">Membrane</keyword>
<reference evidence="2 3" key="1">
    <citation type="submission" date="2017-11" db="EMBL/GenBank/DDBJ databases">
        <title>Taxonomic description and genome sequences of Spirosoma HA7 sp. nov., isolated from pollen microhabitat of Corylus avellana.</title>
        <authorList>
            <person name="Ambika Manirajan B."/>
            <person name="Suarez C."/>
            <person name="Ratering S."/>
            <person name="Geissler-Plaum R."/>
            <person name="Cardinale M."/>
            <person name="Sylvia S."/>
        </authorList>
    </citation>
    <scope>NUCLEOTIDE SEQUENCE [LARGE SCALE GENOMIC DNA]</scope>
    <source>
        <strain evidence="2 3">HA7</strain>
    </source>
</reference>
<name>A0A2K8Z2X7_9BACT</name>
<sequence length="233" mass="25123">MFKLVEPQRSQVVNFFKGMGLVFATFLLYWIATLLFCSTCYGQDTAATTPAKPSGLKPSYLNPYALGMNTQSMGLKAFFDAVERINKPDSCLTKKAVGKVGLGLAVQTNSTVFVNATAKTNWGGYVTLLAGRRKNELYVGAQGQYKANPSLLAGIGFVARPHIFIGGLAGASFYQEVTIADNQPTRYAQLLQAGKLKPVLLYGVQVSAELRHVWVSVNLLSGSGIGIGATYFF</sequence>
<evidence type="ECO:0000313" key="2">
    <source>
        <dbReference type="EMBL" id="AUD04215.1"/>
    </source>
</evidence>
<dbReference type="AlphaFoldDB" id="A0A2K8Z2X7"/>
<keyword evidence="3" id="KW-1185">Reference proteome</keyword>
<dbReference type="EMBL" id="CP025096">
    <property type="protein sequence ID" value="AUD04215.1"/>
    <property type="molecule type" value="Genomic_DNA"/>
</dbReference>
<keyword evidence="1" id="KW-1133">Transmembrane helix</keyword>
<proteinExistence type="predicted"/>
<protein>
    <submittedName>
        <fullName evidence="2">Uncharacterized protein</fullName>
    </submittedName>
</protein>
<evidence type="ECO:0000256" key="1">
    <source>
        <dbReference type="SAM" id="Phobius"/>
    </source>
</evidence>
<accession>A0A2K8Z2X7</accession>
<evidence type="ECO:0000313" key="3">
    <source>
        <dbReference type="Proteomes" id="UP000232883"/>
    </source>
</evidence>
<feature type="transmembrane region" description="Helical" evidence="1">
    <location>
        <begin position="12"/>
        <end position="32"/>
    </location>
</feature>
<keyword evidence="1" id="KW-0812">Transmembrane</keyword>
<dbReference type="KEGG" id="spir:CWM47_21665"/>
<dbReference type="Proteomes" id="UP000232883">
    <property type="component" value="Chromosome"/>
</dbReference>
<gene>
    <name evidence="2" type="ORF">CWM47_21665</name>
</gene>